<feature type="compositionally biased region" description="Polar residues" evidence="3">
    <location>
        <begin position="35"/>
        <end position="60"/>
    </location>
</feature>
<feature type="signal peptide" evidence="4">
    <location>
        <begin position="1"/>
        <end position="25"/>
    </location>
</feature>
<dbReference type="RefSeq" id="WP_188643770.1">
    <property type="nucleotide sequence ID" value="NZ_BMKL01000001.1"/>
</dbReference>
<feature type="chain" id="PRO_5047163481" description="Curlin minor subunit CsgB" evidence="4">
    <location>
        <begin position="26"/>
        <end position="143"/>
    </location>
</feature>
<feature type="region of interest" description="Disordered" evidence="3">
    <location>
        <begin position="25"/>
        <end position="60"/>
    </location>
</feature>
<evidence type="ECO:0000256" key="3">
    <source>
        <dbReference type="SAM" id="MobiDB-lite"/>
    </source>
</evidence>
<evidence type="ECO:0008006" key="7">
    <source>
        <dbReference type="Google" id="ProtNLM"/>
    </source>
</evidence>
<evidence type="ECO:0000313" key="6">
    <source>
        <dbReference type="Proteomes" id="UP000619041"/>
    </source>
</evidence>
<comment type="caution">
    <text evidence="5">The sequence shown here is derived from an EMBL/GenBank/DDBJ whole genome shotgun (WGS) entry which is preliminary data.</text>
</comment>
<keyword evidence="2 4" id="KW-0732">Signal</keyword>
<feature type="region of interest" description="Disordered" evidence="3">
    <location>
        <begin position="110"/>
        <end position="143"/>
    </location>
</feature>
<dbReference type="Proteomes" id="UP000619041">
    <property type="component" value="Unassembled WGS sequence"/>
</dbReference>
<evidence type="ECO:0000313" key="5">
    <source>
        <dbReference type="EMBL" id="GGD89080.1"/>
    </source>
</evidence>
<proteinExistence type="inferred from homology"/>
<evidence type="ECO:0000256" key="1">
    <source>
        <dbReference type="ARBA" id="ARBA00009766"/>
    </source>
</evidence>
<comment type="similarity">
    <text evidence="1">Belongs to the CsgA/CsgB family.</text>
</comment>
<evidence type="ECO:0000256" key="4">
    <source>
        <dbReference type="SAM" id="SignalP"/>
    </source>
</evidence>
<sequence length="143" mass="14365">MTQRQSGRYQALLAAILAMPAASVAASPSCPGDKTMQSQEPGVTIVTDGSGNRRTTVQNDPEGTIRLEQHGKDHAALAVQSGSGSKLDISQSGASARADVVQGGACNAARLSQSGSGNRATIVQSGGGNHAVVRQGPAKGDGQ</sequence>
<keyword evidence="6" id="KW-1185">Reference proteome</keyword>
<dbReference type="Pfam" id="PF07012">
    <property type="entry name" value="Curlin_rpt"/>
    <property type="match status" value="2"/>
</dbReference>
<reference evidence="6" key="1">
    <citation type="journal article" date="2019" name="Int. J. Syst. Evol. Microbiol.">
        <title>The Global Catalogue of Microorganisms (GCM) 10K type strain sequencing project: providing services to taxonomists for standard genome sequencing and annotation.</title>
        <authorList>
            <consortium name="The Broad Institute Genomics Platform"/>
            <consortium name="The Broad Institute Genome Sequencing Center for Infectious Disease"/>
            <person name="Wu L."/>
            <person name="Ma J."/>
        </authorList>
    </citation>
    <scope>NUCLEOTIDE SEQUENCE [LARGE SCALE GENOMIC DNA]</scope>
    <source>
        <strain evidence="6">CGMCC 1.15959</strain>
    </source>
</reference>
<name>A0ABQ1S4A1_9SPHN</name>
<protein>
    <recommendedName>
        <fullName evidence="7">Curlin minor subunit CsgB</fullName>
    </recommendedName>
</protein>
<evidence type="ECO:0000256" key="2">
    <source>
        <dbReference type="ARBA" id="ARBA00022729"/>
    </source>
</evidence>
<organism evidence="5 6">
    <name type="scientific">Tsuneonella deserti</name>
    <dbReference type="NCBI Taxonomy" id="2035528"/>
    <lineage>
        <taxon>Bacteria</taxon>
        <taxon>Pseudomonadati</taxon>
        <taxon>Pseudomonadota</taxon>
        <taxon>Alphaproteobacteria</taxon>
        <taxon>Sphingomonadales</taxon>
        <taxon>Erythrobacteraceae</taxon>
        <taxon>Tsuneonella</taxon>
    </lineage>
</organism>
<accession>A0ABQ1S4A1</accession>
<dbReference type="InterPro" id="IPR009742">
    <property type="entry name" value="Curlin_rpt"/>
</dbReference>
<gene>
    <name evidence="5" type="ORF">GCM10011515_05950</name>
</gene>
<dbReference type="EMBL" id="BMKL01000001">
    <property type="protein sequence ID" value="GGD89080.1"/>
    <property type="molecule type" value="Genomic_DNA"/>
</dbReference>
<feature type="compositionally biased region" description="Polar residues" evidence="3">
    <location>
        <begin position="110"/>
        <end position="124"/>
    </location>
</feature>